<comment type="caution">
    <text evidence="2">The sequence shown here is derived from an EMBL/GenBank/DDBJ whole genome shotgun (WGS) entry which is preliminary data.</text>
</comment>
<name>A0AAV7RK80_PLEWA</name>
<dbReference type="Proteomes" id="UP001066276">
    <property type="component" value="Chromosome 5"/>
</dbReference>
<evidence type="ECO:0000256" key="1">
    <source>
        <dbReference type="SAM" id="MobiDB-lite"/>
    </source>
</evidence>
<dbReference type="EMBL" id="JANPWB010000009">
    <property type="protein sequence ID" value="KAJ1151378.1"/>
    <property type="molecule type" value="Genomic_DNA"/>
</dbReference>
<feature type="compositionally biased region" description="Pro residues" evidence="1">
    <location>
        <begin position="186"/>
        <end position="199"/>
    </location>
</feature>
<proteinExistence type="predicted"/>
<feature type="compositionally biased region" description="Low complexity" evidence="1">
    <location>
        <begin position="110"/>
        <end position="123"/>
    </location>
</feature>
<feature type="region of interest" description="Disordered" evidence="1">
    <location>
        <begin position="1"/>
        <end position="124"/>
    </location>
</feature>
<gene>
    <name evidence="2" type="ORF">NDU88_004160</name>
</gene>
<organism evidence="2 3">
    <name type="scientific">Pleurodeles waltl</name>
    <name type="common">Iberian ribbed newt</name>
    <dbReference type="NCBI Taxonomy" id="8319"/>
    <lineage>
        <taxon>Eukaryota</taxon>
        <taxon>Metazoa</taxon>
        <taxon>Chordata</taxon>
        <taxon>Craniata</taxon>
        <taxon>Vertebrata</taxon>
        <taxon>Euteleostomi</taxon>
        <taxon>Amphibia</taxon>
        <taxon>Batrachia</taxon>
        <taxon>Caudata</taxon>
        <taxon>Salamandroidea</taxon>
        <taxon>Salamandridae</taxon>
        <taxon>Pleurodelinae</taxon>
        <taxon>Pleurodeles</taxon>
    </lineage>
</organism>
<feature type="region of interest" description="Disordered" evidence="1">
    <location>
        <begin position="180"/>
        <end position="199"/>
    </location>
</feature>
<dbReference type="AlphaFoldDB" id="A0AAV7RK80"/>
<evidence type="ECO:0000313" key="3">
    <source>
        <dbReference type="Proteomes" id="UP001066276"/>
    </source>
</evidence>
<evidence type="ECO:0000313" key="2">
    <source>
        <dbReference type="EMBL" id="KAJ1151378.1"/>
    </source>
</evidence>
<sequence>MHRYGPTEPAEPSSPAVLHSLFPGAAGQQLQKGAGRPSIPRSSLSGPLRALTRGRQSLGGPRARAAQHSPALPTLPLVPLPPRPDACRQLPASGPLLTIAPGPKSPRQSLAPPRRLRAGGPARQPAPPACVLGLSGGSAPAPDHSAWFPGSQQRPGALRGYQSMGAQAAVLFLQAQAAERSEMRPLTPPSWPRPPQPMF</sequence>
<keyword evidence="3" id="KW-1185">Reference proteome</keyword>
<accession>A0AAV7RK80</accession>
<protein>
    <submittedName>
        <fullName evidence="2">Uncharacterized protein</fullName>
    </submittedName>
</protein>
<reference evidence="2" key="1">
    <citation type="journal article" date="2022" name="bioRxiv">
        <title>Sequencing and chromosome-scale assembly of the giantPleurodeles waltlgenome.</title>
        <authorList>
            <person name="Brown T."/>
            <person name="Elewa A."/>
            <person name="Iarovenko S."/>
            <person name="Subramanian E."/>
            <person name="Araus A.J."/>
            <person name="Petzold A."/>
            <person name="Susuki M."/>
            <person name="Suzuki K.-i.T."/>
            <person name="Hayashi T."/>
            <person name="Toyoda A."/>
            <person name="Oliveira C."/>
            <person name="Osipova E."/>
            <person name="Leigh N.D."/>
            <person name="Simon A."/>
            <person name="Yun M.H."/>
        </authorList>
    </citation>
    <scope>NUCLEOTIDE SEQUENCE</scope>
    <source>
        <strain evidence="2">20211129_DDA</strain>
        <tissue evidence="2">Liver</tissue>
    </source>
</reference>
<feature type="compositionally biased region" description="Low complexity" evidence="1">
    <location>
        <begin position="24"/>
        <end position="35"/>
    </location>
</feature>